<dbReference type="AlphaFoldDB" id="U5EG27"/>
<dbReference type="InterPro" id="IPR013430">
    <property type="entry name" value="Toxin_antidote_HigA"/>
</dbReference>
<accession>U5EG27</accession>
<dbReference type="Pfam" id="PF01381">
    <property type="entry name" value="HTH_3"/>
    <property type="match status" value="1"/>
</dbReference>
<dbReference type="STRING" id="1824.SAMN05444423_101632"/>
<dbReference type="PANTHER" id="PTHR43236">
    <property type="entry name" value="ANTITOXIN HIGA1"/>
    <property type="match status" value="1"/>
</dbReference>
<evidence type="ECO:0000259" key="2">
    <source>
        <dbReference type="PROSITE" id="PS50943"/>
    </source>
</evidence>
<proteinExistence type="inferred from homology"/>
<evidence type="ECO:0000313" key="3">
    <source>
        <dbReference type="EMBL" id="GAD85363.1"/>
    </source>
</evidence>
<dbReference type="Gene3D" id="1.10.260.40">
    <property type="entry name" value="lambda repressor-like DNA-binding domains"/>
    <property type="match status" value="1"/>
</dbReference>
<dbReference type="RefSeq" id="WP_019049834.1">
    <property type="nucleotide sequence ID" value="NZ_BAFO02000031.1"/>
</dbReference>
<dbReference type="InterPro" id="IPR001387">
    <property type="entry name" value="Cro/C1-type_HTH"/>
</dbReference>
<dbReference type="InterPro" id="IPR052345">
    <property type="entry name" value="Rad_response_metalloprotease"/>
</dbReference>
<sequence length="360" mass="39346">MMIESTGLPAQAFPAGEYLRDEIEARGWTISEFAQILGRPPQAVSEILNGHKEITPETALEIAAATGTEAATWLRLQNTYRLWKLARTADPTRTTAVSRRARLAQLVPMPELRQRGIIPAGASLDDEEAAVCDLLQISDITEPPAFEFAARRSDESAPISPAQLAWIACVQREAGRSEPDLPPLGDLSALAAATVRLTREPSKIAVLPDMFAQNGIRLLYVKAFNSGKIDGGAYLDKAGLPVIGLSGRIQRIDSVVFTLLHELAHVALGHLDNGIRVDSDVCSATEDETERAADRLATRWALPEKIALSAPISKRAVLQRATALEVHPGLIVGRLQYQRILPWTHLRDLTPNVRQFLASW</sequence>
<dbReference type="NCBIfam" id="TIGR02607">
    <property type="entry name" value="antidote_HigA"/>
    <property type="match status" value="1"/>
</dbReference>
<dbReference type="GO" id="GO:0003677">
    <property type="term" value="F:DNA binding"/>
    <property type="evidence" value="ECO:0007669"/>
    <property type="project" value="InterPro"/>
</dbReference>
<dbReference type="InterPro" id="IPR010982">
    <property type="entry name" value="Lambda_DNA-bd_dom_sf"/>
</dbReference>
<organism evidence="3 4">
    <name type="scientific">Nocardia asteroides NBRC 15531</name>
    <dbReference type="NCBI Taxonomy" id="1110697"/>
    <lineage>
        <taxon>Bacteria</taxon>
        <taxon>Bacillati</taxon>
        <taxon>Actinomycetota</taxon>
        <taxon>Actinomycetes</taxon>
        <taxon>Mycobacteriales</taxon>
        <taxon>Nocardiaceae</taxon>
        <taxon>Nocardia</taxon>
    </lineage>
</organism>
<name>U5EG27_NOCAS</name>
<comment type="caution">
    <text evidence="3">The sequence shown here is derived from an EMBL/GenBank/DDBJ whole genome shotgun (WGS) entry which is preliminary data.</text>
</comment>
<dbReference type="Proteomes" id="UP000017048">
    <property type="component" value="Unassembled WGS sequence"/>
</dbReference>
<gene>
    <name evidence="3" type="ORF">NCAST_31_00570</name>
</gene>
<evidence type="ECO:0000313" key="4">
    <source>
        <dbReference type="Proteomes" id="UP000017048"/>
    </source>
</evidence>
<dbReference type="SUPFAM" id="SSF47413">
    <property type="entry name" value="lambda repressor-like DNA-binding domains"/>
    <property type="match status" value="1"/>
</dbReference>
<dbReference type="eggNOG" id="COG3093">
    <property type="taxonomic scope" value="Bacteria"/>
</dbReference>
<comment type="similarity">
    <text evidence="1">Belongs to the short-chain fatty acyl-CoA assimilation regulator (ScfR) family.</text>
</comment>
<dbReference type="InterPro" id="IPR010359">
    <property type="entry name" value="IrrE_HExxH"/>
</dbReference>
<feature type="domain" description="HTH cro/C1-type" evidence="2">
    <location>
        <begin position="19"/>
        <end position="73"/>
    </location>
</feature>
<dbReference type="CDD" id="cd00093">
    <property type="entry name" value="HTH_XRE"/>
    <property type="match status" value="1"/>
</dbReference>
<keyword evidence="4" id="KW-1185">Reference proteome</keyword>
<evidence type="ECO:0000256" key="1">
    <source>
        <dbReference type="ARBA" id="ARBA00007227"/>
    </source>
</evidence>
<reference evidence="3 4" key="1">
    <citation type="journal article" date="2014" name="BMC Genomics">
        <title>Genome based analysis of type-I polyketide synthase and nonribosomal peptide synthetase gene clusters in seven strains of five representative Nocardia species.</title>
        <authorList>
            <person name="Komaki H."/>
            <person name="Ichikawa N."/>
            <person name="Hosoyama A."/>
            <person name="Takahashi-Nakaguchi A."/>
            <person name="Matsuzawa T."/>
            <person name="Suzuki K."/>
            <person name="Fujita N."/>
            <person name="Gonoi T."/>
        </authorList>
    </citation>
    <scope>NUCLEOTIDE SEQUENCE [LARGE SCALE GENOMIC DNA]</scope>
    <source>
        <strain evidence="3 4">NBRC 15531</strain>
    </source>
</reference>
<protein>
    <recommendedName>
        <fullName evidence="2">HTH cro/C1-type domain-containing protein</fullName>
    </recommendedName>
</protein>
<dbReference type="Pfam" id="PF06114">
    <property type="entry name" value="Peptidase_M78"/>
    <property type="match status" value="1"/>
</dbReference>
<dbReference type="EMBL" id="BAFO02000031">
    <property type="protein sequence ID" value="GAD85363.1"/>
    <property type="molecule type" value="Genomic_DNA"/>
</dbReference>
<dbReference type="SMART" id="SM00530">
    <property type="entry name" value="HTH_XRE"/>
    <property type="match status" value="1"/>
</dbReference>
<dbReference type="OrthoDB" id="9794834at2"/>
<dbReference type="GeneID" id="91514085"/>
<dbReference type="PANTHER" id="PTHR43236:SF2">
    <property type="entry name" value="BLL0069 PROTEIN"/>
    <property type="match status" value="1"/>
</dbReference>
<dbReference type="PROSITE" id="PS50943">
    <property type="entry name" value="HTH_CROC1"/>
    <property type="match status" value="1"/>
</dbReference>